<dbReference type="AlphaFoldDB" id="A0A1E3QX57"/>
<protein>
    <submittedName>
        <fullName evidence="2">Uncharacterized protein</fullName>
    </submittedName>
</protein>
<sequence length="289" mass="32753">MSSVKGHSPLVQLLLKSPVFKLLRSVRYLIKLLSSKQFYLNVDHIFRDPTGLDYTLSFLAYSMMFVSQVILNKSYIKKTVLQGYRNVAKAVSNDTKDATPPKEATQEDAPATDVSSKQIVLATKLQLVSSYVSDIRIFNRMWACIPMIPWGVDLIKESNTLPWSNPDRLINYAQVFNGIVLQFLENVGFVGDHSFTTQSESFSLWANLWCGRLWAAYVVLDIVQLAKVPTKQRDRRWVNTLVYQLANVPLTIHWSLEEGLINRTLVGFFGALGAFYKVRDFWGAVGDGC</sequence>
<dbReference type="RefSeq" id="XP_018986990.1">
    <property type="nucleotide sequence ID" value="XM_019126821.1"/>
</dbReference>
<reference evidence="3" key="1">
    <citation type="submission" date="2016-05" db="EMBL/GenBank/DDBJ databases">
        <title>Comparative genomics of biotechnologically important yeasts.</title>
        <authorList>
            <consortium name="DOE Joint Genome Institute"/>
            <person name="Riley R."/>
            <person name="Haridas S."/>
            <person name="Wolfe K.H."/>
            <person name="Lopes M.R."/>
            <person name="Hittinger C.T."/>
            <person name="Goker M."/>
            <person name="Salamov A."/>
            <person name="Wisecaver J."/>
            <person name="Long T.M."/>
            <person name="Aerts A.L."/>
            <person name="Barry K."/>
            <person name="Choi C."/>
            <person name="Clum A."/>
            <person name="Coughlan A.Y."/>
            <person name="Deshpande S."/>
            <person name="Douglass A.P."/>
            <person name="Hanson S.J."/>
            <person name="Klenk H.-P."/>
            <person name="Labutti K."/>
            <person name="Lapidus A."/>
            <person name="Lindquist E."/>
            <person name="Lipzen A."/>
            <person name="Meier-Kolthoff J.P."/>
            <person name="Ohm R.A."/>
            <person name="Otillar R.P."/>
            <person name="Pangilinan J."/>
            <person name="Peng Y."/>
            <person name="Rokas A."/>
            <person name="Rosa C.A."/>
            <person name="Scheuner C."/>
            <person name="Sibirny A.A."/>
            <person name="Slot J.C."/>
            <person name="Stielow J.B."/>
            <person name="Sun H."/>
            <person name="Kurtzman C.P."/>
            <person name="Blackwell M."/>
            <person name="Grigoriev I.V."/>
            <person name="Jeffries T.W."/>
        </authorList>
    </citation>
    <scope>NUCLEOTIDE SEQUENCE [LARGE SCALE GENOMIC DNA]</scope>
    <source>
        <strain evidence="3">NRRL Y-12698</strain>
    </source>
</reference>
<evidence type="ECO:0000313" key="3">
    <source>
        <dbReference type="Proteomes" id="UP000094336"/>
    </source>
</evidence>
<feature type="region of interest" description="Disordered" evidence="1">
    <location>
        <begin position="92"/>
        <end position="111"/>
    </location>
</feature>
<gene>
    <name evidence="2" type="ORF">BABINDRAFT_109890</name>
</gene>
<organism evidence="2 3">
    <name type="scientific">Babjeviella inositovora NRRL Y-12698</name>
    <dbReference type="NCBI Taxonomy" id="984486"/>
    <lineage>
        <taxon>Eukaryota</taxon>
        <taxon>Fungi</taxon>
        <taxon>Dikarya</taxon>
        <taxon>Ascomycota</taxon>
        <taxon>Saccharomycotina</taxon>
        <taxon>Pichiomycetes</taxon>
        <taxon>Serinales incertae sedis</taxon>
        <taxon>Babjeviella</taxon>
    </lineage>
</organism>
<dbReference type="OrthoDB" id="10005898at2759"/>
<dbReference type="EMBL" id="KV454427">
    <property type="protein sequence ID" value="ODQ81662.1"/>
    <property type="molecule type" value="Genomic_DNA"/>
</dbReference>
<keyword evidence="3" id="KW-1185">Reference proteome</keyword>
<evidence type="ECO:0000256" key="1">
    <source>
        <dbReference type="SAM" id="MobiDB-lite"/>
    </source>
</evidence>
<dbReference type="Proteomes" id="UP000094336">
    <property type="component" value="Unassembled WGS sequence"/>
</dbReference>
<accession>A0A1E3QX57</accession>
<dbReference type="STRING" id="984486.A0A1E3QX57"/>
<name>A0A1E3QX57_9ASCO</name>
<dbReference type="GeneID" id="30144675"/>
<evidence type="ECO:0000313" key="2">
    <source>
        <dbReference type="EMBL" id="ODQ81662.1"/>
    </source>
</evidence>
<proteinExistence type="predicted"/>